<gene>
    <name evidence="9" type="ORF">D1164_02945</name>
    <name evidence="8" type="ORF">D1164_15900</name>
</gene>
<keyword evidence="3" id="KW-0732">Signal</keyword>
<dbReference type="InterPro" id="IPR011990">
    <property type="entry name" value="TPR-like_helical_dom_sf"/>
</dbReference>
<evidence type="ECO:0000256" key="3">
    <source>
        <dbReference type="ARBA" id="ARBA00022729"/>
    </source>
</evidence>
<keyword evidence="5" id="KW-0998">Cell outer membrane</keyword>
<accession>A0A399CXZ5</accession>
<feature type="domain" description="RagB/SusD" evidence="6">
    <location>
        <begin position="431"/>
        <end position="579"/>
    </location>
</feature>
<comment type="similarity">
    <text evidence="2">Belongs to the SusD family.</text>
</comment>
<evidence type="ECO:0000313" key="8">
    <source>
        <dbReference type="EMBL" id="RIH64299.1"/>
    </source>
</evidence>
<comment type="caution">
    <text evidence="8">The sequence shown here is derived from an EMBL/GenBank/DDBJ whole genome shotgun (WGS) entry which is preliminary data.</text>
</comment>
<evidence type="ECO:0000256" key="1">
    <source>
        <dbReference type="ARBA" id="ARBA00004442"/>
    </source>
</evidence>
<organism evidence="8 10">
    <name type="scientific">Mariniphaga sediminis</name>
    <dbReference type="NCBI Taxonomy" id="1628158"/>
    <lineage>
        <taxon>Bacteria</taxon>
        <taxon>Pseudomonadati</taxon>
        <taxon>Bacteroidota</taxon>
        <taxon>Bacteroidia</taxon>
        <taxon>Marinilabiliales</taxon>
        <taxon>Prolixibacteraceae</taxon>
        <taxon>Mariniphaga</taxon>
    </lineage>
</organism>
<evidence type="ECO:0000259" key="6">
    <source>
        <dbReference type="Pfam" id="PF07980"/>
    </source>
</evidence>
<evidence type="ECO:0000256" key="5">
    <source>
        <dbReference type="ARBA" id="ARBA00023237"/>
    </source>
</evidence>
<evidence type="ECO:0000256" key="4">
    <source>
        <dbReference type="ARBA" id="ARBA00023136"/>
    </source>
</evidence>
<keyword evidence="10" id="KW-1185">Reference proteome</keyword>
<dbReference type="Pfam" id="PF07980">
    <property type="entry name" value="SusD_RagB"/>
    <property type="match status" value="1"/>
</dbReference>
<evidence type="ECO:0000256" key="2">
    <source>
        <dbReference type="ARBA" id="ARBA00006275"/>
    </source>
</evidence>
<dbReference type="EMBL" id="QWET01000012">
    <property type="protein sequence ID" value="RIH64299.1"/>
    <property type="molecule type" value="Genomic_DNA"/>
</dbReference>
<protein>
    <submittedName>
        <fullName evidence="8">RagB/SusD family nutrient uptake outer membrane protein</fullName>
    </submittedName>
</protein>
<dbReference type="GO" id="GO:0009279">
    <property type="term" value="C:cell outer membrane"/>
    <property type="evidence" value="ECO:0007669"/>
    <property type="project" value="UniProtKB-SubCell"/>
</dbReference>
<name>A0A399CXZ5_9BACT</name>
<dbReference type="EMBL" id="QWET01000002">
    <property type="protein sequence ID" value="RIH66578.1"/>
    <property type="molecule type" value="Genomic_DNA"/>
</dbReference>
<dbReference type="Proteomes" id="UP000266441">
    <property type="component" value="Unassembled WGS sequence"/>
</dbReference>
<proteinExistence type="inferred from homology"/>
<dbReference type="OrthoDB" id="5694214at2"/>
<feature type="domain" description="SusD-like N-terminal" evidence="7">
    <location>
        <begin position="103"/>
        <end position="243"/>
    </location>
</feature>
<reference evidence="8 10" key="1">
    <citation type="journal article" date="2015" name="Int. J. Syst. Evol. Microbiol.">
        <title>Mariniphaga sediminis sp. nov., isolated from coastal sediment.</title>
        <authorList>
            <person name="Wang F.Q."/>
            <person name="Shen Q.Y."/>
            <person name="Chen G.J."/>
            <person name="Du Z.J."/>
        </authorList>
    </citation>
    <scope>NUCLEOTIDE SEQUENCE [LARGE SCALE GENOMIC DNA]</scope>
    <source>
        <strain evidence="8 10">SY21</strain>
    </source>
</reference>
<dbReference type="Gene3D" id="1.25.40.390">
    <property type="match status" value="1"/>
</dbReference>
<dbReference type="SUPFAM" id="SSF48452">
    <property type="entry name" value="TPR-like"/>
    <property type="match status" value="1"/>
</dbReference>
<dbReference type="Pfam" id="PF14322">
    <property type="entry name" value="SusD-like_3"/>
    <property type="match status" value="1"/>
</dbReference>
<dbReference type="InterPro" id="IPR033985">
    <property type="entry name" value="SusD-like_N"/>
</dbReference>
<comment type="subcellular location">
    <subcellularLocation>
        <location evidence="1">Cell outer membrane</location>
    </subcellularLocation>
</comment>
<evidence type="ECO:0000259" key="7">
    <source>
        <dbReference type="Pfam" id="PF14322"/>
    </source>
</evidence>
<reference evidence="8" key="2">
    <citation type="submission" date="2018-08" db="EMBL/GenBank/DDBJ databases">
        <authorList>
            <person name="Ferrada E.E."/>
            <person name="Latorre B.A."/>
        </authorList>
    </citation>
    <scope>NUCLEOTIDE SEQUENCE</scope>
    <source>
        <strain evidence="8">SY21</strain>
    </source>
</reference>
<evidence type="ECO:0000313" key="10">
    <source>
        <dbReference type="Proteomes" id="UP000266441"/>
    </source>
</evidence>
<evidence type="ECO:0000313" key="9">
    <source>
        <dbReference type="EMBL" id="RIH66578.1"/>
    </source>
</evidence>
<dbReference type="AlphaFoldDB" id="A0A399CXZ5"/>
<dbReference type="InterPro" id="IPR012944">
    <property type="entry name" value="SusD_RagB_dom"/>
</dbReference>
<sequence length="580" mass="66188">MKSKNNKVMKEYFYSFTKKCLLTAVILLLMLPSCNEDILQEKPLDFFSPDNAFLTEQGVVQGIVALHDRVRSAYYSFGEFGTMSWRVHGSDLGYMGEAPQHNTYYINSYQDVNPIRRYVVDTWNTGFQIIQWANVLIEKIGELDAGIFQDGEAGKNLYLGEARFFRAFAYRYLVSTYGDIPLLKEPVKTAKADFVRDPVSEIHKLMEEDFKFASEHLPNPGDEAAPGRITKGPALHYLGETYLEKGEPQLAVDALTKAVDNFSYDLMTERFGNHLDKDIFGSGDAYYDLFGYENHNRTENKEAMWVIQVEPFIQGGGFVQGAYIFGPRYFDIGLTPDGYQAILGTIYDGRHTGYSDTLSRGTANVRGSSLVYYTIWQSDWDNDTRNAEHNLKRNIYFDNPASAYHGQKIDFSLYDPPRPNPLEDTTKCLFPVHTKFLDPLNYFEQPNRAGGGRTHKDWYALRFAETLLLRAEAYLGISKPDLAAADVNRVRARANASPVSSAAIDIDYILDERARELYGEEWRLIILRRTNKLVERVRKYNDNPVLPGADIEPHNVLWPIPQNQIDLNVDAEFPQNPGYE</sequence>
<keyword evidence="4" id="KW-0472">Membrane</keyword>
<dbReference type="RefSeq" id="WP_119348452.1">
    <property type="nucleotide sequence ID" value="NZ_JBFHKJ010000067.1"/>
</dbReference>